<keyword evidence="2" id="KW-1185">Reference proteome</keyword>
<dbReference type="Pfam" id="PF13563">
    <property type="entry name" value="2_5_RNA_ligase2"/>
    <property type="match status" value="1"/>
</dbReference>
<proteinExistence type="predicted"/>
<dbReference type="AlphaFoldDB" id="A0A494VKZ3"/>
<accession>A0A494VKZ3</accession>
<evidence type="ECO:0000313" key="2">
    <source>
        <dbReference type="Proteomes" id="UP000270046"/>
    </source>
</evidence>
<sequence>MNMYEDYLMLLSPPEPVKHEIARYKKASARLIGNFKSMDSPAHISIQHLERQKPFMSGKNMELIEQGINTLPPVLLHLDGFAHFTHLHSRMTIYATIRTTPATDDWFSALKKRLKIKKNIVPHITVVRDIPEKHFDALWPHFRHKKLVEPFWIRELSILKRDTLDAFAKWDKFKVFEFKNQTAPGYTRDELELLKAGDPDQINLFI</sequence>
<dbReference type="RefSeq" id="WP_119409496.1">
    <property type="nucleotide sequence ID" value="NZ_CP032869.1"/>
</dbReference>
<organism evidence="1 2">
    <name type="scientific">Mucilaginibacter celer</name>
    <dbReference type="NCBI Taxonomy" id="2305508"/>
    <lineage>
        <taxon>Bacteria</taxon>
        <taxon>Pseudomonadati</taxon>
        <taxon>Bacteroidota</taxon>
        <taxon>Sphingobacteriia</taxon>
        <taxon>Sphingobacteriales</taxon>
        <taxon>Sphingobacteriaceae</taxon>
        <taxon>Mucilaginibacter</taxon>
    </lineage>
</organism>
<dbReference type="EMBL" id="CP032869">
    <property type="protein sequence ID" value="AYL95886.1"/>
    <property type="molecule type" value="Genomic_DNA"/>
</dbReference>
<evidence type="ECO:0000313" key="1">
    <source>
        <dbReference type="EMBL" id="AYL95886.1"/>
    </source>
</evidence>
<name>A0A494VKZ3_9SPHI</name>
<gene>
    <name evidence="1" type="ORF">HYN43_011555</name>
</gene>
<dbReference type="Proteomes" id="UP000270046">
    <property type="component" value="Chromosome"/>
</dbReference>
<dbReference type="OrthoDB" id="1351981at2"/>
<dbReference type="Gene3D" id="3.90.1140.10">
    <property type="entry name" value="Cyclic phosphodiesterase"/>
    <property type="match status" value="1"/>
</dbReference>
<reference evidence="1 2" key="1">
    <citation type="submission" date="2018-10" db="EMBL/GenBank/DDBJ databases">
        <title>Genome sequencing of Mucilaginibacter sp. HYN0043.</title>
        <authorList>
            <person name="Kim M."/>
            <person name="Yi H."/>
        </authorList>
    </citation>
    <scope>NUCLEOTIDE SEQUENCE [LARGE SCALE GENOMIC DNA]</scope>
    <source>
        <strain evidence="1 2">HYN0043</strain>
    </source>
</reference>
<dbReference type="InterPro" id="IPR009097">
    <property type="entry name" value="Cyclic_Pdiesterase"/>
</dbReference>
<evidence type="ECO:0008006" key="3">
    <source>
        <dbReference type="Google" id="ProtNLM"/>
    </source>
</evidence>
<dbReference type="KEGG" id="muh:HYN43_011555"/>
<dbReference type="SUPFAM" id="SSF55144">
    <property type="entry name" value="LigT-like"/>
    <property type="match status" value="1"/>
</dbReference>
<protein>
    <recommendedName>
        <fullName evidence="3">2'-5' RNA ligase family protein</fullName>
    </recommendedName>
</protein>